<keyword evidence="3" id="KW-1185">Reference proteome</keyword>
<proteinExistence type="predicted"/>
<evidence type="ECO:0000313" key="3">
    <source>
        <dbReference type="Proteomes" id="UP000319894"/>
    </source>
</evidence>
<evidence type="ECO:0000313" key="2">
    <source>
        <dbReference type="EMBL" id="TSD08584.1"/>
    </source>
</evidence>
<dbReference type="RefSeq" id="WP_144263692.1">
    <property type="nucleotide sequence ID" value="NZ_QMDX01000036.1"/>
</dbReference>
<comment type="caution">
    <text evidence="2">The sequence shown here is derived from an EMBL/GenBank/DDBJ whole genome shotgun (WGS) entry which is preliminary data.</text>
</comment>
<dbReference type="Proteomes" id="UP000319894">
    <property type="component" value="Unassembled WGS sequence"/>
</dbReference>
<dbReference type="InParanoid" id="A0A554MTX4"/>
<reference evidence="2 3" key="1">
    <citation type="submission" date="2018-06" db="EMBL/GenBank/DDBJ databases">
        <title>Natronomonas sp. F16-60 a new haloarchaeon isolated from a solar saltern of Isla Cristina, Huelva, Spain.</title>
        <authorList>
            <person name="Duran-Viseras A."/>
            <person name="Sanchez-Porro C."/>
            <person name="Ventosa A."/>
        </authorList>
    </citation>
    <scope>NUCLEOTIDE SEQUENCE [LARGE SCALE GENOMIC DNA]</scope>
    <source>
        <strain evidence="2 3">F16-60</strain>
    </source>
</reference>
<protein>
    <submittedName>
        <fullName evidence="2">Uncharacterized protein</fullName>
    </submittedName>
</protein>
<sequence length="117" mass="12324">MVWTHPDGKKVVSFTQVQAECPGLDPEAIHTADIVRPISVRVYPNETEKWVFQTDAAVRSSPVIIYVMVYIGSADGTLYALGEQEATSTATLTTSETDTATSAVTSATASTGGGPDS</sequence>
<dbReference type="AlphaFoldDB" id="A0A554MTX4"/>
<organism evidence="2 3">
    <name type="scientific">Haloglomus irregulare</name>
    <dbReference type="NCBI Taxonomy" id="2234134"/>
    <lineage>
        <taxon>Archaea</taxon>
        <taxon>Methanobacteriati</taxon>
        <taxon>Methanobacteriota</taxon>
        <taxon>Stenosarchaea group</taxon>
        <taxon>Halobacteria</taxon>
        <taxon>Halobacteriales</taxon>
        <taxon>Natronomonadaceae</taxon>
        <taxon>Haloglomus</taxon>
    </lineage>
</organism>
<feature type="region of interest" description="Disordered" evidence="1">
    <location>
        <begin position="90"/>
        <end position="117"/>
    </location>
</feature>
<dbReference type="Gene3D" id="2.40.128.630">
    <property type="match status" value="1"/>
</dbReference>
<gene>
    <name evidence="2" type="ORF">DP107_19145</name>
</gene>
<evidence type="ECO:0000256" key="1">
    <source>
        <dbReference type="SAM" id="MobiDB-lite"/>
    </source>
</evidence>
<name>A0A554MTX4_9EURY</name>
<feature type="compositionally biased region" description="Low complexity" evidence="1">
    <location>
        <begin position="90"/>
        <end position="110"/>
    </location>
</feature>
<accession>A0A554MTX4</accession>
<dbReference type="EMBL" id="QMDX01000036">
    <property type="protein sequence ID" value="TSD08584.1"/>
    <property type="molecule type" value="Genomic_DNA"/>
</dbReference>